<dbReference type="GO" id="GO:0000150">
    <property type="term" value="F:DNA strand exchange activity"/>
    <property type="evidence" value="ECO:0007669"/>
    <property type="project" value="InterPro"/>
</dbReference>
<dbReference type="InterPro" id="IPR011109">
    <property type="entry name" value="DNA_bind_recombinase_dom"/>
</dbReference>
<dbReference type="Pfam" id="PF07508">
    <property type="entry name" value="Recombinase"/>
    <property type="match status" value="1"/>
</dbReference>
<sequence length="101" mass="10971">MSDSAFLLDQMLALADAMRAQQVAALGQARREAGTRAMCPRNAPHDTVTGIAAEILSRRSRGESLGSIAHALNCQGVKGRYGARWYTASVRAYLRRIRPAI</sequence>
<dbReference type="GO" id="GO:0003677">
    <property type="term" value="F:DNA binding"/>
    <property type="evidence" value="ECO:0007669"/>
    <property type="project" value="InterPro"/>
</dbReference>
<protein>
    <recommendedName>
        <fullName evidence="1">Recombinase domain-containing protein</fullName>
    </recommendedName>
</protein>
<gene>
    <name evidence="2" type="ORF">D3871_27375</name>
</gene>
<dbReference type="RefSeq" id="WP_119772232.1">
    <property type="nucleotide sequence ID" value="NZ_QYUO01000003.1"/>
</dbReference>
<evidence type="ECO:0000259" key="1">
    <source>
        <dbReference type="Pfam" id="PF07508"/>
    </source>
</evidence>
<organism evidence="2 3">
    <name type="scientific">Noviherbaspirillum saxi</name>
    <dbReference type="NCBI Taxonomy" id="2320863"/>
    <lineage>
        <taxon>Bacteria</taxon>
        <taxon>Pseudomonadati</taxon>
        <taxon>Pseudomonadota</taxon>
        <taxon>Betaproteobacteria</taxon>
        <taxon>Burkholderiales</taxon>
        <taxon>Oxalobacteraceae</taxon>
        <taxon>Noviherbaspirillum</taxon>
    </lineage>
</organism>
<name>A0A3A3FGS7_9BURK</name>
<dbReference type="EMBL" id="QYUO01000003">
    <property type="protein sequence ID" value="RJF92347.1"/>
    <property type="molecule type" value="Genomic_DNA"/>
</dbReference>
<feature type="domain" description="Recombinase" evidence="1">
    <location>
        <begin position="52"/>
        <end position="96"/>
    </location>
</feature>
<accession>A0A3A3FGS7</accession>
<keyword evidence="3" id="KW-1185">Reference proteome</keyword>
<proteinExistence type="predicted"/>
<dbReference type="Proteomes" id="UP000265955">
    <property type="component" value="Unassembled WGS sequence"/>
</dbReference>
<reference evidence="3" key="1">
    <citation type="submission" date="2018-09" db="EMBL/GenBank/DDBJ databases">
        <authorList>
            <person name="Zhu H."/>
        </authorList>
    </citation>
    <scope>NUCLEOTIDE SEQUENCE [LARGE SCALE GENOMIC DNA]</scope>
    <source>
        <strain evidence="3">K1R23-30</strain>
    </source>
</reference>
<evidence type="ECO:0000313" key="3">
    <source>
        <dbReference type="Proteomes" id="UP000265955"/>
    </source>
</evidence>
<dbReference type="AlphaFoldDB" id="A0A3A3FGS7"/>
<comment type="caution">
    <text evidence="2">The sequence shown here is derived from an EMBL/GenBank/DDBJ whole genome shotgun (WGS) entry which is preliminary data.</text>
</comment>
<evidence type="ECO:0000313" key="2">
    <source>
        <dbReference type="EMBL" id="RJF92347.1"/>
    </source>
</evidence>